<keyword evidence="4" id="KW-0539">Nucleus</keyword>
<feature type="region of interest" description="Disordered" evidence="5">
    <location>
        <begin position="72"/>
        <end position="134"/>
    </location>
</feature>
<feature type="compositionally biased region" description="Basic and acidic residues" evidence="5">
    <location>
        <begin position="177"/>
        <end position="195"/>
    </location>
</feature>
<evidence type="ECO:0000256" key="4">
    <source>
        <dbReference type="ARBA" id="ARBA00023242"/>
    </source>
</evidence>
<sequence>MLGNRPRAKKNTFVPPPKKRKATHSLEEIKFDFDARSDYLTGFHKRKLQRIKTAQEEAAKRERQEKIELRKQVRDDRKREVEEHVSSVKTILREAERAGNLSAEDESDADDNDDDDNEDKEAWGGIEDPVTNKDIIIDHEDEYIDEDRYTTVTVESVTVSKDGLNKPAAEEDLEDEAAQRTRETAAAGEKKDKARPPKKKKPKFRYETKIERQLSRRKQGAKKRGKPEK</sequence>
<dbReference type="InParanoid" id="A0A136J7M6"/>
<dbReference type="GO" id="GO:0005730">
    <property type="term" value="C:nucleolus"/>
    <property type="evidence" value="ECO:0007669"/>
    <property type="project" value="UniProtKB-SubCell"/>
</dbReference>
<gene>
    <name evidence="6" type="ORF">Micbo1qcDRAFT_53746</name>
</gene>
<dbReference type="EMBL" id="KQ964248">
    <property type="protein sequence ID" value="KXJ93165.1"/>
    <property type="molecule type" value="Genomic_DNA"/>
</dbReference>
<dbReference type="PANTHER" id="PTHR14577:SF0">
    <property type="entry name" value="NUCLEOLAR PROTEIN 12"/>
    <property type="match status" value="1"/>
</dbReference>
<comment type="subcellular location">
    <subcellularLocation>
        <location evidence="1">Nucleus</location>
        <location evidence="1">Nucleolus</location>
    </subcellularLocation>
</comment>
<evidence type="ECO:0000256" key="1">
    <source>
        <dbReference type="ARBA" id="ARBA00004604"/>
    </source>
</evidence>
<evidence type="ECO:0000256" key="3">
    <source>
        <dbReference type="ARBA" id="ARBA00023054"/>
    </source>
</evidence>
<evidence type="ECO:0000256" key="5">
    <source>
        <dbReference type="SAM" id="MobiDB-lite"/>
    </source>
</evidence>
<feature type="compositionally biased region" description="Basic residues" evidence="5">
    <location>
        <begin position="1"/>
        <end position="10"/>
    </location>
</feature>
<protein>
    <submittedName>
        <fullName evidence="6">Nucleolar protein 12-domain-containing protein</fullName>
    </submittedName>
</protein>
<dbReference type="OrthoDB" id="551633at2759"/>
<dbReference type="PANTHER" id="PTHR14577">
    <property type="entry name" value="NUCLEOLAR PROTEIN 12"/>
    <property type="match status" value="1"/>
</dbReference>
<feature type="compositionally biased region" description="Basic residues" evidence="5">
    <location>
        <begin position="215"/>
        <end position="229"/>
    </location>
</feature>
<evidence type="ECO:0000256" key="2">
    <source>
        <dbReference type="ARBA" id="ARBA00007175"/>
    </source>
</evidence>
<evidence type="ECO:0000313" key="6">
    <source>
        <dbReference type="EMBL" id="KXJ93165.1"/>
    </source>
</evidence>
<reference evidence="7" key="1">
    <citation type="submission" date="2016-02" db="EMBL/GenBank/DDBJ databases">
        <title>Draft genome sequence of Microdochium bolleyi, a fungal endophyte of beachgrass.</title>
        <authorList>
            <consortium name="DOE Joint Genome Institute"/>
            <person name="David A.S."/>
            <person name="May G."/>
            <person name="Haridas S."/>
            <person name="Lim J."/>
            <person name="Wang M."/>
            <person name="Labutti K."/>
            <person name="Lipzen A."/>
            <person name="Barry K."/>
            <person name="Grigoriev I.V."/>
        </authorList>
    </citation>
    <scope>NUCLEOTIDE SEQUENCE [LARGE SCALE GENOMIC DNA]</scope>
    <source>
        <strain evidence="7">J235TASD1</strain>
    </source>
</reference>
<accession>A0A136J7M6</accession>
<feature type="compositionally biased region" description="Basic and acidic residues" evidence="5">
    <location>
        <begin position="204"/>
        <end position="214"/>
    </location>
</feature>
<feature type="region of interest" description="Disordered" evidence="5">
    <location>
        <begin position="1"/>
        <end position="22"/>
    </location>
</feature>
<feature type="region of interest" description="Disordered" evidence="5">
    <location>
        <begin position="160"/>
        <end position="229"/>
    </location>
</feature>
<dbReference type="FunCoup" id="A0A136J7M6">
    <property type="interactions" value="195"/>
</dbReference>
<evidence type="ECO:0000313" key="7">
    <source>
        <dbReference type="Proteomes" id="UP000070501"/>
    </source>
</evidence>
<organism evidence="6 7">
    <name type="scientific">Microdochium bolleyi</name>
    <dbReference type="NCBI Taxonomy" id="196109"/>
    <lineage>
        <taxon>Eukaryota</taxon>
        <taxon>Fungi</taxon>
        <taxon>Dikarya</taxon>
        <taxon>Ascomycota</taxon>
        <taxon>Pezizomycotina</taxon>
        <taxon>Sordariomycetes</taxon>
        <taxon>Xylariomycetidae</taxon>
        <taxon>Xylariales</taxon>
        <taxon>Microdochiaceae</taxon>
        <taxon>Microdochium</taxon>
    </lineage>
</organism>
<dbReference type="AlphaFoldDB" id="A0A136J7M6"/>
<comment type="similarity">
    <text evidence="2">Belongs to the RRP17 family.</text>
</comment>
<feature type="compositionally biased region" description="Basic and acidic residues" evidence="5">
    <location>
        <begin position="72"/>
        <end position="97"/>
    </location>
</feature>
<dbReference type="Pfam" id="PF09805">
    <property type="entry name" value="Nop25"/>
    <property type="match status" value="1"/>
</dbReference>
<feature type="compositionally biased region" description="Acidic residues" evidence="5">
    <location>
        <begin position="103"/>
        <end position="119"/>
    </location>
</feature>
<keyword evidence="7" id="KW-1185">Reference proteome</keyword>
<dbReference type="GO" id="GO:0019843">
    <property type="term" value="F:rRNA binding"/>
    <property type="evidence" value="ECO:0007669"/>
    <property type="project" value="TreeGrafter"/>
</dbReference>
<dbReference type="InterPro" id="IPR019186">
    <property type="entry name" value="Nucleolar_protein_12"/>
</dbReference>
<dbReference type="STRING" id="196109.A0A136J7M6"/>
<name>A0A136J7M6_9PEZI</name>
<keyword evidence="3" id="KW-0175">Coiled coil</keyword>
<dbReference type="Proteomes" id="UP000070501">
    <property type="component" value="Unassembled WGS sequence"/>
</dbReference>
<proteinExistence type="inferred from homology"/>